<keyword evidence="8" id="KW-0963">Cytoplasm</keyword>
<dbReference type="SMART" id="SM00358">
    <property type="entry name" value="DSRM"/>
    <property type="match status" value="1"/>
</dbReference>
<dbReference type="SUPFAM" id="SSF54768">
    <property type="entry name" value="dsRNA-binding domain-like"/>
    <property type="match status" value="1"/>
</dbReference>
<protein>
    <recommendedName>
        <fullName evidence="8">Ribonuclease 3</fullName>
        <ecNumber evidence="8">3.1.26.3</ecNumber>
    </recommendedName>
    <alternativeName>
        <fullName evidence="8">Ribonuclease III</fullName>
        <shortName evidence="8">RNase III</shortName>
    </alternativeName>
</protein>
<dbReference type="EMBL" id="JAAAPO010000002">
    <property type="protein sequence ID" value="NBC35787.1"/>
    <property type="molecule type" value="Genomic_DNA"/>
</dbReference>
<dbReference type="PROSITE" id="PS50137">
    <property type="entry name" value="DS_RBD"/>
    <property type="match status" value="1"/>
</dbReference>
<dbReference type="PROSITE" id="PS50142">
    <property type="entry name" value="RNASE_3_2"/>
    <property type="match status" value="1"/>
</dbReference>
<keyword evidence="7 8" id="KW-0694">RNA-binding</keyword>
<proteinExistence type="inferred from homology"/>
<dbReference type="Gene3D" id="1.10.1520.10">
    <property type="entry name" value="Ribonuclease III domain"/>
    <property type="match status" value="1"/>
</dbReference>
<comment type="caution">
    <text evidence="11">The sequence shown here is derived from an EMBL/GenBank/DDBJ whole genome shotgun (WGS) entry which is preliminary data.</text>
</comment>
<dbReference type="SUPFAM" id="SSF69065">
    <property type="entry name" value="RNase III domain-like"/>
    <property type="match status" value="1"/>
</dbReference>
<evidence type="ECO:0000256" key="5">
    <source>
        <dbReference type="ARBA" id="ARBA00022759"/>
    </source>
</evidence>
<evidence type="ECO:0000256" key="3">
    <source>
        <dbReference type="ARBA" id="ARBA00022664"/>
    </source>
</evidence>
<keyword evidence="8" id="KW-0819">tRNA processing</keyword>
<evidence type="ECO:0000256" key="8">
    <source>
        <dbReference type="HAMAP-Rule" id="MF_00104"/>
    </source>
</evidence>
<feature type="active site" evidence="8">
    <location>
        <position position="84"/>
    </location>
</feature>
<evidence type="ECO:0000313" key="12">
    <source>
        <dbReference type="Proteomes" id="UP000753724"/>
    </source>
</evidence>
<evidence type="ECO:0000256" key="2">
    <source>
        <dbReference type="ARBA" id="ARBA00010183"/>
    </source>
</evidence>
<dbReference type="InterPro" id="IPR000999">
    <property type="entry name" value="RNase_III_dom"/>
</dbReference>
<comment type="subunit">
    <text evidence="8">Homodimer.</text>
</comment>
<gene>
    <name evidence="8 11" type="primary">rnc</name>
    <name evidence="11" type="ORF">GTZ99_04360</name>
</gene>
<evidence type="ECO:0000256" key="4">
    <source>
        <dbReference type="ARBA" id="ARBA00022722"/>
    </source>
</evidence>
<dbReference type="PROSITE" id="PS00517">
    <property type="entry name" value="RNASE_3_1"/>
    <property type="match status" value="1"/>
</dbReference>
<dbReference type="CDD" id="cd10845">
    <property type="entry name" value="DSRM_RNAse_III_family"/>
    <property type="match status" value="1"/>
</dbReference>
<dbReference type="InterPro" id="IPR036389">
    <property type="entry name" value="RNase_III_sf"/>
</dbReference>
<evidence type="ECO:0000313" key="11">
    <source>
        <dbReference type="EMBL" id="NBC35787.1"/>
    </source>
</evidence>
<keyword evidence="8" id="KW-0698">rRNA processing</keyword>
<dbReference type="Pfam" id="PF14622">
    <property type="entry name" value="Ribonucleas_3_3"/>
    <property type="match status" value="1"/>
</dbReference>
<keyword evidence="5 8" id="KW-0255">Endonuclease</keyword>
<name>A0ABW9XB70_9SPHN</name>
<dbReference type="Gene3D" id="3.30.160.20">
    <property type="match status" value="1"/>
</dbReference>
<dbReference type="Proteomes" id="UP000753724">
    <property type="component" value="Unassembled WGS sequence"/>
</dbReference>
<keyword evidence="8" id="KW-0479">Metal-binding</keyword>
<keyword evidence="3 8" id="KW-0507">mRNA processing</keyword>
<reference evidence="12" key="1">
    <citation type="submission" date="2020-01" db="EMBL/GenBank/DDBJ databases">
        <title>Sphingomonas sp. strain CSW-10.</title>
        <authorList>
            <person name="Chen W.-M."/>
        </authorList>
    </citation>
    <scope>NUCLEOTIDE SEQUENCE [LARGE SCALE GENOMIC DNA]</scope>
    <source>
        <strain evidence="12">FSY-8</strain>
    </source>
</reference>
<feature type="binding site" evidence="8">
    <location>
        <position position="152"/>
    </location>
    <ligand>
        <name>Mg(2+)</name>
        <dbReference type="ChEBI" id="CHEBI:18420"/>
    </ligand>
</feature>
<keyword evidence="8" id="KW-0699">rRNA-binding</keyword>
<feature type="domain" description="DRBM" evidence="9">
    <location>
        <begin position="191"/>
        <end position="259"/>
    </location>
</feature>
<dbReference type="Pfam" id="PF00035">
    <property type="entry name" value="dsrm"/>
    <property type="match status" value="1"/>
</dbReference>
<comment type="subcellular location">
    <subcellularLocation>
        <location evidence="8">Cytoplasm</location>
    </subcellularLocation>
</comment>
<dbReference type="NCBIfam" id="TIGR02191">
    <property type="entry name" value="RNaseIII"/>
    <property type="match status" value="1"/>
</dbReference>
<dbReference type="InterPro" id="IPR011907">
    <property type="entry name" value="RNase_III"/>
</dbReference>
<dbReference type="SMART" id="SM00535">
    <property type="entry name" value="RIBOc"/>
    <property type="match status" value="1"/>
</dbReference>
<keyword evidence="6 8" id="KW-0378">Hydrolase</keyword>
<dbReference type="PANTHER" id="PTHR11207:SF0">
    <property type="entry name" value="RIBONUCLEASE 3"/>
    <property type="match status" value="1"/>
</dbReference>
<comment type="function">
    <text evidence="8">Digests double-stranded RNA. Involved in the processing of primary rRNA transcript to yield the immediate precursors to the large and small rRNAs (23S and 16S). Processes some mRNAs, and tRNAs when they are encoded in the rRNA operon. Processes pre-crRNA and tracrRNA of type II CRISPR loci if present in the organism.</text>
</comment>
<keyword evidence="4 8" id="KW-0540">Nuclease</keyword>
<keyword evidence="12" id="KW-1185">Reference proteome</keyword>
<dbReference type="GO" id="GO:0004525">
    <property type="term" value="F:ribonuclease III activity"/>
    <property type="evidence" value="ECO:0007669"/>
    <property type="project" value="UniProtKB-EC"/>
</dbReference>
<comment type="catalytic activity">
    <reaction evidence="1 8">
        <text>Endonucleolytic cleavage to 5'-phosphomonoester.</text>
        <dbReference type="EC" id="3.1.26.3"/>
    </reaction>
</comment>
<organism evidence="11 12">
    <name type="scientific">Novosphingobium ovatum</name>
    <dbReference type="NCBI Taxonomy" id="1908523"/>
    <lineage>
        <taxon>Bacteria</taxon>
        <taxon>Pseudomonadati</taxon>
        <taxon>Pseudomonadota</taxon>
        <taxon>Alphaproteobacteria</taxon>
        <taxon>Sphingomonadales</taxon>
        <taxon>Sphingomonadaceae</taxon>
        <taxon>Novosphingobium</taxon>
    </lineage>
</organism>
<evidence type="ECO:0000256" key="1">
    <source>
        <dbReference type="ARBA" id="ARBA00000109"/>
    </source>
</evidence>
<evidence type="ECO:0000259" key="9">
    <source>
        <dbReference type="PROSITE" id="PS50137"/>
    </source>
</evidence>
<comment type="cofactor">
    <cofactor evidence="8">
        <name>Mg(2+)</name>
        <dbReference type="ChEBI" id="CHEBI:18420"/>
    </cofactor>
</comment>
<evidence type="ECO:0000259" key="10">
    <source>
        <dbReference type="PROSITE" id="PS50142"/>
    </source>
</evidence>
<dbReference type="PANTHER" id="PTHR11207">
    <property type="entry name" value="RIBONUCLEASE III"/>
    <property type="match status" value="1"/>
</dbReference>
<keyword evidence="8" id="KW-0460">Magnesium</keyword>
<feature type="binding site" evidence="8">
    <location>
        <position position="80"/>
    </location>
    <ligand>
        <name>Mg(2+)</name>
        <dbReference type="ChEBI" id="CHEBI:18420"/>
    </ligand>
</feature>
<dbReference type="CDD" id="cd00593">
    <property type="entry name" value="RIBOc"/>
    <property type="match status" value="1"/>
</dbReference>
<feature type="domain" description="RNase III" evidence="10">
    <location>
        <begin position="60"/>
        <end position="166"/>
    </location>
</feature>
<feature type="active site" evidence="8">
    <location>
        <position position="155"/>
    </location>
</feature>
<evidence type="ECO:0000256" key="6">
    <source>
        <dbReference type="ARBA" id="ARBA00022801"/>
    </source>
</evidence>
<dbReference type="HAMAP" id="MF_00104">
    <property type="entry name" value="RNase_III"/>
    <property type="match status" value="1"/>
</dbReference>
<dbReference type="EC" id="3.1.26.3" evidence="8"/>
<evidence type="ECO:0000256" key="7">
    <source>
        <dbReference type="ARBA" id="ARBA00022884"/>
    </source>
</evidence>
<comment type="similarity">
    <text evidence="2">Belongs to the ribonuclease III family.</text>
</comment>
<accession>A0ABW9XB70</accession>
<dbReference type="InterPro" id="IPR014720">
    <property type="entry name" value="dsRBD_dom"/>
</dbReference>
<feature type="binding site" evidence="8">
    <location>
        <position position="155"/>
    </location>
    <ligand>
        <name>Mg(2+)</name>
        <dbReference type="ChEBI" id="CHEBI:18420"/>
    </ligand>
</feature>
<sequence>MADIGAVEPHRGHVLSRAKLGKVAPKPAPLPDDTVALLRAMTLAGPKDPADLFDAPQWAEALTHGSYAPGTALPDYQRLEFLGDRVLGLVIAEWLHELGGDSEGRLSQRLNALVARPICADIARTQALGPHIRMGKQARDDGGSDSDNILGDVTEALIGASFVLRGFAPTRAMVRGLWADLVAGRTGQVKHPKSALQEWAAANRRKTPEYRLIDRSGPDHALRFTVGVAIKGVGEAQATASSKQEAETLAAAQFLSTFG</sequence>